<proteinExistence type="predicted"/>
<dbReference type="EMBL" id="NQVE01000082">
    <property type="protein sequence ID" value="RAL49440.1"/>
    <property type="molecule type" value="Genomic_DNA"/>
</dbReference>
<gene>
    <name evidence="1" type="ORF">DM860_012873</name>
</gene>
<name>A0A328DW44_9ASTE</name>
<evidence type="ECO:0000313" key="1">
    <source>
        <dbReference type="EMBL" id="RAL49440.1"/>
    </source>
</evidence>
<dbReference type="Proteomes" id="UP000249390">
    <property type="component" value="Unassembled WGS sequence"/>
</dbReference>
<comment type="caution">
    <text evidence="1">The sequence shown here is derived from an EMBL/GenBank/DDBJ whole genome shotgun (WGS) entry which is preliminary data.</text>
</comment>
<dbReference type="AlphaFoldDB" id="A0A328DW44"/>
<evidence type="ECO:0000313" key="2">
    <source>
        <dbReference type="Proteomes" id="UP000249390"/>
    </source>
</evidence>
<organism evidence="1 2">
    <name type="scientific">Cuscuta australis</name>
    <dbReference type="NCBI Taxonomy" id="267555"/>
    <lineage>
        <taxon>Eukaryota</taxon>
        <taxon>Viridiplantae</taxon>
        <taxon>Streptophyta</taxon>
        <taxon>Embryophyta</taxon>
        <taxon>Tracheophyta</taxon>
        <taxon>Spermatophyta</taxon>
        <taxon>Magnoliopsida</taxon>
        <taxon>eudicotyledons</taxon>
        <taxon>Gunneridae</taxon>
        <taxon>Pentapetalae</taxon>
        <taxon>asterids</taxon>
        <taxon>lamiids</taxon>
        <taxon>Solanales</taxon>
        <taxon>Convolvulaceae</taxon>
        <taxon>Cuscuteae</taxon>
        <taxon>Cuscuta</taxon>
        <taxon>Cuscuta subgen. Grammica</taxon>
        <taxon>Cuscuta sect. Cleistogrammica</taxon>
    </lineage>
</organism>
<accession>A0A328DW44</accession>
<reference evidence="1 2" key="1">
    <citation type="submission" date="2018-06" db="EMBL/GenBank/DDBJ databases">
        <title>The Genome of Cuscuta australis (Dodder) Provides Insight into the Evolution of Plant Parasitism.</title>
        <authorList>
            <person name="Liu H."/>
        </authorList>
    </citation>
    <scope>NUCLEOTIDE SEQUENCE [LARGE SCALE GENOMIC DNA]</scope>
    <source>
        <strain evidence="2">cv. Yunnan</strain>
        <tissue evidence="1">Vines</tissue>
    </source>
</reference>
<protein>
    <submittedName>
        <fullName evidence="1">Uncharacterized protein</fullName>
    </submittedName>
</protein>
<sequence length="141" mass="15726">MEGILGRAIGGKTGRSATGWDIGVTTVNFSQSSELLNSLKMPPFLNVLEFHQDEGDMKKQLLNILSKYSKGSANNCCAFFHVTIRVFNQQRRLKTPHHLFCSFSTLTFLSQPVVLLINPFSQVARVDSNASRPIFVPNIIK</sequence>
<keyword evidence="2" id="KW-1185">Reference proteome</keyword>